<feature type="region of interest" description="Disordered" evidence="1">
    <location>
        <begin position="1"/>
        <end position="46"/>
    </location>
</feature>
<dbReference type="Proteomes" id="UP000053573">
    <property type="component" value="Unassembled WGS sequence"/>
</dbReference>
<comment type="caution">
    <text evidence="2">The sequence shown here is derived from an EMBL/GenBank/DDBJ whole genome shotgun (WGS) entry which is preliminary data.</text>
</comment>
<evidence type="ECO:0000256" key="1">
    <source>
        <dbReference type="SAM" id="MobiDB-lite"/>
    </source>
</evidence>
<gene>
    <name evidence="2" type="ORF">EMPG_16930</name>
</gene>
<evidence type="ECO:0000313" key="3">
    <source>
        <dbReference type="Proteomes" id="UP000053573"/>
    </source>
</evidence>
<dbReference type="EMBL" id="LDEV01002797">
    <property type="protein sequence ID" value="KLJ07573.1"/>
    <property type="molecule type" value="Genomic_DNA"/>
</dbReference>
<dbReference type="AlphaFoldDB" id="A0A0H1B903"/>
<protein>
    <submittedName>
        <fullName evidence="2">Uncharacterized protein</fullName>
    </submittedName>
</protein>
<sequence length="118" mass="12775">MSVAHSISEDKIDDLGLTRESPVPVQSGSAHGETMEQGHGSGKSEDATFLSWPLDSSVPRGYFTDSLQCRDGWKRRLSKFKECDIVIGSGIHGHGNSGLQDFCLFSLPTEDSSLPALH</sequence>
<reference evidence="3" key="1">
    <citation type="journal article" date="2015" name="PLoS Genet.">
        <title>The dynamic genome and transcriptome of the human fungal pathogen Blastomyces and close relative Emmonsia.</title>
        <authorList>
            <person name="Munoz J.F."/>
            <person name="Gauthier G.M."/>
            <person name="Desjardins C.A."/>
            <person name="Gallo J.E."/>
            <person name="Holder J."/>
            <person name="Sullivan T.D."/>
            <person name="Marty A.J."/>
            <person name="Carmen J.C."/>
            <person name="Chen Z."/>
            <person name="Ding L."/>
            <person name="Gujja S."/>
            <person name="Magrini V."/>
            <person name="Misas E."/>
            <person name="Mitreva M."/>
            <person name="Priest M."/>
            <person name="Saif S."/>
            <person name="Whiston E.A."/>
            <person name="Young S."/>
            <person name="Zeng Q."/>
            <person name="Goldman W.E."/>
            <person name="Mardis E.R."/>
            <person name="Taylor J.W."/>
            <person name="McEwen J.G."/>
            <person name="Clay O.K."/>
            <person name="Klein B.S."/>
            <person name="Cuomo C.A."/>
        </authorList>
    </citation>
    <scope>NUCLEOTIDE SEQUENCE [LARGE SCALE GENOMIC DNA]</scope>
    <source>
        <strain evidence="3">UAMH 139</strain>
    </source>
</reference>
<feature type="compositionally biased region" description="Basic and acidic residues" evidence="1">
    <location>
        <begin position="7"/>
        <end position="17"/>
    </location>
</feature>
<proteinExistence type="predicted"/>
<organism evidence="2 3">
    <name type="scientific">Blastomyces silverae</name>
    <dbReference type="NCBI Taxonomy" id="2060906"/>
    <lineage>
        <taxon>Eukaryota</taxon>
        <taxon>Fungi</taxon>
        <taxon>Dikarya</taxon>
        <taxon>Ascomycota</taxon>
        <taxon>Pezizomycotina</taxon>
        <taxon>Eurotiomycetes</taxon>
        <taxon>Eurotiomycetidae</taxon>
        <taxon>Onygenales</taxon>
        <taxon>Ajellomycetaceae</taxon>
        <taxon>Blastomyces</taxon>
    </lineage>
</organism>
<keyword evidence="3" id="KW-1185">Reference proteome</keyword>
<evidence type="ECO:0000313" key="2">
    <source>
        <dbReference type="EMBL" id="KLJ07573.1"/>
    </source>
</evidence>
<accession>A0A0H1B903</accession>
<name>A0A0H1B903_9EURO</name>